<keyword evidence="5 6" id="KW-0472">Membrane</keyword>
<feature type="transmembrane region" description="Helical" evidence="6">
    <location>
        <begin position="85"/>
        <end position="105"/>
    </location>
</feature>
<dbReference type="GO" id="GO:0022857">
    <property type="term" value="F:transmembrane transporter activity"/>
    <property type="evidence" value="ECO:0007669"/>
    <property type="project" value="InterPro"/>
</dbReference>
<dbReference type="Gene3D" id="1.20.1250.20">
    <property type="entry name" value="MFS general substrate transporter like domains"/>
    <property type="match status" value="1"/>
</dbReference>
<reference evidence="7 8" key="1">
    <citation type="journal article" date="2014" name="PLoS Genet.">
        <title>Analysis of the Phlebiopsis gigantea genome, transcriptome and secretome provides insight into its pioneer colonization strategies of wood.</title>
        <authorList>
            <person name="Hori C."/>
            <person name="Ishida T."/>
            <person name="Igarashi K."/>
            <person name="Samejima M."/>
            <person name="Suzuki H."/>
            <person name="Master E."/>
            <person name="Ferreira P."/>
            <person name="Ruiz-Duenas F.J."/>
            <person name="Held B."/>
            <person name="Canessa P."/>
            <person name="Larrondo L.F."/>
            <person name="Schmoll M."/>
            <person name="Druzhinina I.S."/>
            <person name="Kubicek C.P."/>
            <person name="Gaskell J.A."/>
            <person name="Kersten P."/>
            <person name="St John F."/>
            <person name="Glasner J."/>
            <person name="Sabat G."/>
            <person name="Splinter BonDurant S."/>
            <person name="Syed K."/>
            <person name="Yadav J."/>
            <person name="Mgbeahuruike A.C."/>
            <person name="Kovalchuk A."/>
            <person name="Asiegbu F.O."/>
            <person name="Lackner G."/>
            <person name="Hoffmeister D."/>
            <person name="Rencoret J."/>
            <person name="Gutierrez A."/>
            <person name="Sun H."/>
            <person name="Lindquist E."/>
            <person name="Barry K."/>
            <person name="Riley R."/>
            <person name="Grigoriev I.V."/>
            <person name="Henrissat B."/>
            <person name="Kues U."/>
            <person name="Berka R.M."/>
            <person name="Martinez A.T."/>
            <person name="Covert S.F."/>
            <person name="Blanchette R.A."/>
            <person name="Cullen D."/>
        </authorList>
    </citation>
    <scope>NUCLEOTIDE SEQUENCE [LARGE SCALE GENOMIC DNA]</scope>
    <source>
        <strain evidence="7 8">11061_1 CR5-6</strain>
    </source>
</reference>
<keyword evidence="2" id="KW-0813">Transport</keyword>
<dbReference type="OrthoDB" id="10021397at2759"/>
<feature type="transmembrane region" description="Helical" evidence="6">
    <location>
        <begin position="125"/>
        <end position="147"/>
    </location>
</feature>
<dbReference type="InterPro" id="IPR036259">
    <property type="entry name" value="MFS_trans_sf"/>
</dbReference>
<comment type="subcellular location">
    <subcellularLocation>
        <location evidence="1">Membrane</location>
        <topology evidence="1">Multi-pass membrane protein</topology>
    </subcellularLocation>
</comment>
<feature type="transmembrane region" description="Helical" evidence="6">
    <location>
        <begin position="264"/>
        <end position="283"/>
    </location>
</feature>
<keyword evidence="3 6" id="KW-0812">Transmembrane</keyword>
<protein>
    <recommendedName>
        <fullName evidence="9">Major facilitator superfamily (MFS) profile domain-containing protein</fullName>
    </recommendedName>
</protein>
<dbReference type="STRING" id="745531.A0A0C3PMI6"/>
<evidence type="ECO:0000256" key="3">
    <source>
        <dbReference type="ARBA" id="ARBA00022692"/>
    </source>
</evidence>
<dbReference type="Proteomes" id="UP000053257">
    <property type="component" value="Unassembled WGS sequence"/>
</dbReference>
<dbReference type="PANTHER" id="PTHR23501:SF198">
    <property type="entry name" value="AZOLE RESISTANCE PROTEIN 1-RELATED"/>
    <property type="match status" value="1"/>
</dbReference>
<accession>A0A0C3PMI6</accession>
<feature type="transmembrane region" description="Helical" evidence="6">
    <location>
        <begin position="54"/>
        <end position="73"/>
    </location>
</feature>
<proteinExistence type="predicted"/>
<dbReference type="AlphaFoldDB" id="A0A0C3PMI6"/>
<dbReference type="PANTHER" id="PTHR23501">
    <property type="entry name" value="MAJOR FACILITATOR SUPERFAMILY"/>
    <property type="match status" value="1"/>
</dbReference>
<keyword evidence="8" id="KW-1185">Reference proteome</keyword>
<feature type="transmembrane region" description="Helical" evidence="6">
    <location>
        <begin position="304"/>
        <end position="325"/>
    </location>
</feature>
<feature type="transmembrane region" description="Helical" evidence="6">
    <location>
        <begin position="159"/>
        <end position="180"/>
    </location>
</feature>
<evidence type="ECO:0000256" key="5">
    <source>
        <dbReference type="ARBA" id="ARBA00023136"/>
    </source>
</evidence>
<evidence type="ECO:0000256" key="4">
    <source>
        <dbReference type="ARBA" id="ARBA00022989"/>
    </source>
</evidence>
<feature type="transmembrane region" description="Helical" evidence="6">
    <location>
        <begin position="482"/>
        <end position="504"/>
    </location>
</feature>
<evidence type="ECO:0000256" key="6">
    <source>
        <dbReference type="SAM" id="Phobius"/>
    </source>
</evidence>
<dbReference type="GO" id="GO:0005886">
    <property type="term" value="C:plasma membrane"/>
    <property type="evidence" value="ECO:0007669"/>
    <property type="project" value="TreeGrafter"/>
</dbReference>
<evidence type="ECO:0000313" key="7">
    <source>
        <dbReference type="EMBL" id="KIP07838.1"/>
    </source>
</evidence>
<gene>
    <name evidence="7" type="ORF">PHLGIDRAFT_13000</name>
</gene>
<feature type="transmembrane region" description="Helical" evidence="6">
    <location>
        <begin position="331"/>
        <end position="351"/>
    </location>
</feature>
<feature type="transmembrane region" description="Helical" evidence="6">
    <location>
        <begin position="192"/>
        <end position="212"/>
    </location>
</feature>
<keyword evidence="4 6" id="KW-1133">Transmembrane helix</keyword>
<evidence type="ECO:0000256" key="2">
    <source>
        <dbReference type="ARBA" id="ARBA00022448"/>
    </source>
</evidence>
<dbReference type="EMBL" id="KN840490">
    <property type="protein sequence ID" value="KIP07838.1"/>
    <property type="molecule type" value="Genomic_DNA"/>
</dbReference>
<evidence type="ECO:0008006" key="9">
    <source>
        <dbReference type="Google" id="ProtNLM"/>
    </source>
</evidence>
<feature type="transmembrane region" description="Helical" evidence="6">
    <location>
        <begin position="233"/>
        <end position="252"/>
    </location>
</feature>
<evidence type="ECO:0000256" key="1">
    <source>
        <dbReference type="ARBA" id="ARBA00004141"/>
    </source>
</evidence>
<dbReference type="Pfam" id="PF06609">
    <property type="entry name" value="TRI12"/>
    <property type="match status" value="1"/>
</dbReference>
<sequence>MPTPDTLLTSIGIIKEERNFVTVLNDSDKTAPPTEDDAGDRGTPVMHGPQYLTGMRLFVVFCSLLLSVLLTNLDQTIVATSLPRIVSVFDALDLAIWVAAAYFLTQAGLMLCVGQLTNTVPIKTVYIASVIIFEVGSVICGAVLIFGRAVAGAGAAGSKLFGCFGTVLAVAAIVGPILGGAFTDHVSWRWCFYINLPLGGISVVIMCVWLPYHQPDTSSLLGQSIFYRLNYTLDWVGTVLCLGFSACLLLGLEWGGAVKPWNSAAVITPLCILGVLVILFLLWEGYRGVNALVPYSLFYRRTQCGACLEAFWLLTAHIVLVVLYAEETTGRYWHIMLLSPLITVVGAVLLFETNSDTSPAKMLGYQILAGAGVGQWAEGKTHGSNNIRITQAEWADETQHTTRASAVLVSPSELVAIGEEAHSVVDVRLLLWSYTRFGLGRELSHVPGLSTELISTLKESVTVIATLPDGIRDEVRAASARALRGIFVIPLVCSVMAAVSALAIRDYDLQERAKLVSGESANAVPVV</sequence>
<dbReference type="InterPro" id="IPR010573">
    <property type="entry name" value="MFS_Str1/Tri12-like"/>
</dbReference>
<dbReference type="HOGENOM" id="CLU_000960_22_1_1"/>
<evidence type="ECO:0000313" key="8">
    <source>
        <dbReference type="Proteomes" id="UP000053257"/>
    </source>
</evidence>
<organism evidence="7 8">
    <name type="scientific">Phlebiopsis gigantea (strain 11061_1 CR5-6)</name>
    <name type="common">White-rot fungus</name>
    <name type="synonym">Peniophora gigantea</name>
    <dbReference type="NCBI Taxonomy" id="745531"/>
    <lineage>
        <taxon>Eukaryota</taxon>
        <taxon>Fungi</taxon>
        <taxon>Dikarya</taxon>
        <taxon>Basidiomycota</taxon>
        <taxon>Agaricomycotina</taxon>
        <taxon>Agaricomycetes</taxon>
        <taxon>Polyporales</taxon>
        <taxon>Phanerochaetaceae</taxon>
        <taxon>Phlebiopsis</taxon>
    </lineage>
</organism>
<name>A0A0C3PMI6_PHLG1</name>
<dbReference type="SUPFAM" id="SSF103473">
    <property type="entry name" value="MFS general substrate transporter"/>
    <property type="match status" value="1"/>
</dbReference>